<dbReference type="EMBL" id="BKCJ010000127">
    <property type="protein sequence ID" value="GEU30093.1"/>
    <property type="molecule type" value="Genomic_DNA"/>
</dbReference>
<keyword evidence="1" id="KW-0695">RNA-directed DNA polymerase</keyword>
<organism evidence="1">
    <name type="scientific">Tanacetum cinerariifolium</name>
    <name type="common">Dalmatian daisy</name>
    <name type="synonym">Chrysanthemum cinerariifolium</name>
    <dbReference type="NCBI Taxonomy" id="118510"/>
    <lineage>
        <taxon>Eukaryota</taxon>
        <taxon>Viridiplantae</taxon>
        <taxon>Streptophyta</taxon>
        <taxon>Embryophyta</taxon>
        <taxon>Tracheophyta</taxon>
        <taxon>Spermatophyta</taxon>
        <taxon>Magnoliopsida</taxon>
        <taxon>eudicotyledons</taxon>
        <taxon>Gunneridae</taxon>
        <taxon>Pentapetalae</taxon>
        <taxon>asterids</taxon>
        <taxon>campanulids</taxon>
        <taxon>Asterales</taxon>
        <taxon>Asteraceae</taxon>
        <taxon>Asteroideae</taxon>
        <taxon>Anthemideae</taxon>
        <taxon>Anthemidinae</taxon>
        <taxon>Tanacetum</taxon>
    </lineage>
</organism>
<dbReference type="AlphaFoldDB" id="A0A699GKD3"/>
<accession>A0A699GKD3</accession>
<name>A0A699GKD3_TANCI</name>
<sequence>MEGESSSHLFFSCNVARQLYQKIARWWELDLVDFYSYDDWILWLSSLRLTKGIKSVLEGVFYVAWWALWKFRNVVIFGSSKPRLELIFDEVVLKSFSWVSSRCNGSIDWCIWLKCPFSLTL</sequence>
<comment type="caution">
    <text evidence="1">The sequence shown here is derived from an EMBL/GenBank/DDBJ whole genome shotgun (WGS) entry which is preliminary data.</text>
</comment>
<protein>
    <submittedName>
        <fullName evidence="1">RNA-directed DNA polymerase, eukaryota</fullName>
    </submittedName>
</protein>
<dbReference type="GO" id="GO:0003964">
    <property type="term" value="F:RNA-directed DNA polymerase activity"/>
    <property type="evidence" value="ECO:0007669"/>
    <property type="project" value="UniProtKB-KW"/>
</dbReference>
<evidence type="ECO:0000313" key="1">
    <source>
        <dbReference type="EMBL" id="GEU30093.1"/>
    </source>
</evidence>
<proteinExistence type="predicted"/>
<reference evidence="1" key="1">
    <citation type="journal article" date="2019" name="Sci. Rep.">
        <title>Draft genome of Tanacetum cinerariifolium, the natural source of mosquito coil.</title>
        <authorList>
            <person name="Yamashiro T."/>
            <person name="Shiraishi A."/>
            <person name="Satake H."/>
            <person name="Nakayama K."/>
        </authorList>
    </citation>
    <scope>NUCLEOTIDE SEQUENCE</scope>
</reference>
<gene>
    <name evidence="1" type="ORF">Tci_002071</name>
</gene>
<keyword evidence="1" id="KW-0808">Transferase</keyword>
<keyword evidence="1" id="KW-0548">Nucleotidyltransferase</keyword>